<gene>
    <name evidence="1" type="ORF">MILVUS5_LOCUS40623</name>
</gene>
<name>A0ACB0MCN9_TRIPR</name>
<accession>A0ACB0MCN9</accession>
<comment type="caution">
    <text evidence="1">The sequence shown here is derived from an EMBL/GenBank/DDBJ whole genome shotgun (WGS) entry which is preliminary data.</text>
</comment>
<dbReference type="EMBL" id="CASHSV030000823">
    <property type="protein sequence ID" value="CAJ2678316.1"/>
    <property type="molecule type" value="Genomic_DNA"/>
</dbReference>
<dbReference type="Proteomes" id="UP001177021">
    <property type="component" value="Unassembled WGS sequence"/>
</dbReference>
<organism evidence="1 2">
    <name type="scientific">Trifolium pratense</name>
    <name type="common">Red clover</name>
    <dbReference type="NCBI Taxonomy" id="57577"/>
    <lineage>
        <taxon>Eukaryota</taxon>
        <taxon>Viridiplantae</taxon>
        <taxon>Streptophyta</taxon>
        <taxon>Embryophyta</taxon>
        <taxon>Tracheophyta</taxon>
        <taxon>Spermatophyta</taxon>
        <taxon>Magnoliopsida</taxon>
        <taxon>eudicotyledons</taxon>
        <taxon>Gunneridae</taxon>
        <taxon>Pentapetalae</taxon>
        <taxon>rosids</taxon>
        <taxon>fabids</taxon>
        <taxon>Fabales</taxon>
        <taxon>Fabaceae</taxon>
        <taxon>Papilionoideae</taxon>
        <taxon>50 kb inversion clade</taxon>
        <taxon>NPAAA clade</taxon>
        <taxon>Hologalegina</taxon>
        <taxon>IRL clade</taxon>
        <taxon>Trifolieae</taxon>
        <taxon>Trifolium</taxon>
    </lineage>
</organism>
<evidence type="ECO:0000313" key="2">
    <source>
        <dbReference type="Proteomes" id="UP001177021"/>
    </source>
</evidence>
<keyword evidence="2" id="KW-1185">Reference proteome</keyword>
<reference evidence="1" key="1">
    <citation type="submission" date="2023-10" db="EMBL/GenBank/DDBJ databases">
        <authorList>
            <person name="Rodriguez Cubillos JULIANA M."/>
            <person name="De Vega J."/>
        </authorList>
    </citation>
    <scope>NUCLEOTIDE SEQUENCE</scope>
</reference>
<sequence>MLDLINPVSLSTEEDSWGWRPEGGAVFTVNSTYRTVYALSASDILVVPLHAVIFTSIWKCPAPSKVSGFVWQLLHGRIPTRSNLLSRHVIDSDGDSSCVLCGEELETELHLFIYCEIAMLVWLEVFAWLQIPLVLPHNLFSIFNCLLDVGNRKVRKGMIMICCAVVWILWRCRNSILFDNDRSAVDELVEAVKVTSWKWWIGEPSPSTCLFYEWRSEPRLCLLR</sequence>
<proteinExistence type="predicted"/>
<evidence type="ECO:0000313" key="1">
    <source>
        <dbReference type="EMBL" id="CAJ2678316.1"/>
    </source>
</evidence>
<protein>
    <submittedName>
        <fullName evidence="1">Uncharacterized protein</fullName>
    </submittedName>
</protein>